<dbReference type="EMBL" id="JAXRVB010000003">
    <property type="protein sequence ID" value="MDZ5763633.1"/>
    <property type="molecule type" value="Genomic_DNA"/>
</dbReference>
<dbReference type="PROSITE" id="PS51257">
    <property type="entry name" value="PROKAR_LIPOPROTEIN"/>
    <property type="match status" value="1"/>
</dbReference>
<protein>
    <recommendedName>
        <fullName evidence="4">Lipoprotein</fullName>
    </recommendedName>
</protein>
<gene>
    <name evidence="2" type="ORF">U4I38_04005</name>
</gene>
<evidence type="ECO:0000256" key="1">
    <source>
        <dbReference type="SAM" id="SignalP"/>
    </source>
</evidence>
<name>A0AAJ2WJW2_STEMA</name>
<keyword evidence="1" id="KW-0732">Signal</keyword>
<dbReference type="RefSeq" id="WP_143567693.1">
    <property type="nucleotide sequence ID" value="NZ_JAKJQX010000003.1"/>
</dbReference>
<evidence type="ECO:0008006" key="4">
    <source>
        <dbReference type="Google" id="ProtNLM"/>
    </source>
</evidence>
<feature type="chain" id="PRO_5042462901" description="Lipoprotein" evidence="1">
    <location>
        <begin position="20"/>
        <end position="136"/>
    </location>
</feature>
<sequence length="136" mass="14517">MDARIAGLVLVLLASCSSAVDEPVAVVEALNSEACQLPAETPMAITIADAIADPAAFNGRLVSLEGYYCAAFEMNALYETPDCYSKPELGLWLGGMSPFYSSRGRRVSVTGIFDSRLQGHLEKWPAGICTAKLVEL</sequence>
<evidence type="ECO:0000313" key="3">
    <source>
        <dbReference type="Proteomes" id="UP001288387"/>
    </source>
</evidence>
<organism evidence="2 3">
    <name type="scientific">Stenotrophomonas maltophilia</name>
    <name type="common">Pseudomonas maltophilia</name>
    <name type="synonym">Xanthomonas maltophilia</name>
    <dbReference type="NCBI Taxonomy" id="40324"/>
    <lineage>
        <taxon>Bacteria</taxon>
        <taxon>Pseudomonadati</taxon>
        <taxon>Pseudomonadota</taxon>
        <taxon>Gammaproteobacteria</taxon>
        <taxon>Lysobacterales</taxon>
        <taxon>Lysobacteraceae</taxon>
        <taxon>Stenotrophomonas</taxon>
        <taxon>Stenotrophomonas maltophilia group</taxon>
    </lineage>
</organism>
<comment type="caution">
    <text evidence="2">The sequence shown here is derived from an EMBL/GenBank/DDBJ whole genome shotgun (WGS) entry which is preliminary data.</text>
</comment>
<dbReference type="Proteomes" id="UP001288387">
    <property type="component" value="Unassembled WGS sequence"/>
</dbReference>
<proteinExistence type="predicted"/>
<accession>A0AAJ2WJW2</accession>
<evidence type="ECO:0000313" key="2">
    <source>
        <dbReference type="EMBL" id="MDZ5763633.1"/>
    </source>
</evidence>
<feature type="signal peptide" evidence="1">
    <location>
        <begin position="1"/>
        <end position="19"/>
    </location>
</feature>
<reference evidence="2" key="1">
    <citation type="submission" date="2023-12" db="EMBL/GenBank/DDBJ databases">
        <title>'Antibacterial potential of Stenotrophomonas maltophilia cystic fibrosis isolates' (manuscript under preparation).</title>
        <authorList>
            <person name="Crisan C.V."/>
            <person name="Pettis M."/>
            <person name="Goldberg J.B."/>
        </authorList>
    </citation>
    <scope>NUCLEOTIDE SEQUENCE</scope>
    <source>
        <strain evidence="2">CCV129</strain>
    </source>
</reference>
<dbReference type="AlphaFoldDB" id="A0AAJ2WJW2"/>